<evidence type="ECO:0000313" key="2">
    <source>
        <dbReference type="Proteomes" id="UP000805193"/>
    </source>
</evidence>
<gene>
    <name evidence="1" type="ORF">HPB47_023411</name>
</gene>
<accession>A0AC60Q721</accession>
<protein>
    <submittedName>
        <fullName evidence="1">Uncharacterized protein</fullName>
    </submittedName>
</protein>
<keyword evidence="2" id="KW-1185">Reference proteome</keyword>
<proteinExistence type="predicted"/>
<comment type="caution">
    <text evidence="1">The sequence shown here is derived from an EMBL/GenBank/DDBJ whole genome shotgun (WGS) entry which is preliminary data.</text>
</comment>
<organism evidence="1 2">
    <name type="scientific">Ixodes persulcatus</name>
    <name type="common">Taiga tick</name>
    <dbReference type="NCBI Taxonomy" id="34615"/>
    <lineage>
        <taxon>Eukaryota</taxon>
        <taxon>Metazoa</taxon>
        <taxon>Ecdysozoa</taxon>
        <taxon>Arthropoda</taxon>
        <taxon>Chelicerata</taxon>
        <taxon>Arachnida</taxon>
        <taxon>Acari</taxon>
        <taxon>Parasitiformes</taxon>
        <taxon>Ixodida</taxon>
        <taxon>Ixodoidea</taxon>
        <taxon>Ixodidae</taxon>
        <taxon>Ixodinae</taxon>
        <taxon>Ixodes</taxon>
    </lineage>
</organism>
<dbReference type="Proteomes" id="UP000805193">
    <property type="component" value="Unassembled WGS sequence"/>
</dbReference>
<name>A0AC60Q721_IXOPE</name>
<evidence type="ECO:0000313" key="1">
    <source>
        <dbReference type="EMBL" id="KAG0429666.1"/>
    </source>
</evidence>
<sequence>MGTAALRFPLRTLRLGSLDVSDKLDDICKAISEEEKREYAGEVEPKTADEVAQEFHETHHHPFKLKDPPPPIRFNIPNATNLPIKTLAEKVADAAHLHKQFPVSSGNQHRIKELEWVPVEKPDPSPPAAPKSKGGKSAGAREDPDAVGIAKSPPRPLPALPPPPALNTFSPLPTIATPPVFQVEPERQTVSVAVVPPTPKAVEAPAGAMFGDTNDLADIMKRRVEALKALKVNPMDLEAMKVYHNCHKQFQAWALSKHEPGQYTGSIDFKPLTPDELSGPNPAWVKKDQFVRAAPVCEGIGMHLLRKMGWAPGEGLGKNKEGCLEPLLPSIKTDKKGLVSDLELRRSAAPAHHDLGGKHPVSALTEMCIKARWGPPEFVLVNESGPDHKKMFLFKVKVNGMEFQPAERSANKKHAKAQAAMLCLQETGIIGKCSPTGSFTSSGAQLSSVPQSFL</sequence>
<reference evidence="1 2" key="1">
    <citation type="journal article" date="2020" name="Cell">
        <title>Large-Scale Comparative Analyses of Tick Genomes Elucidate Their Genetic Diversity and Vector Capacities.</title>
        <authorList>
            <consortium name="Tick Genome and Microbiome Consortium (TIGMIC)"/>
            <person name="Jia N."/>
            <person name="Wang J."/>
            <person name="Shi W."/>
            <person name="Du L."/>
            <person name="Sun Y."/>
            <person name="Zhan W."/>
            <person name="Jiang J.F."/>
            <person name="Wang Q."/>
            <person name="Zhang B."/>
            <person name="Ji P."/>
            <person name="Bell-Sakyi L."/>
            <person name="Cui X.M."/>
            <person name="Yuan T.T."/>
            <person name="Jiang B.G."/>
            <person name="Yang W.F."/>
            <person name="Lam T.T."/>
            <person name="Chang Q.C."/>
            <person name="Ding S.J."/>
            <person name="Wang X.J."/>
            <person name="Zhu J.G."/>
            <person name="Ruan X.D."/>
            <person name="Zhao L."/>
            <person name="Wei J.T."/>
            <person name="Ye R.Z."/>
            <person name="Que T.C."/>
            <person name="Du C.H."/>
            <person name="Zhou Y.H."/>
            <person name="Cheng J.X."/>
            <person name="Dai P.F."/>
            <person name="Guo W.B."/>
            <person name="Han X.H."/>
            <person name="Huang E.J."/>
            <person name="Li L.F."/>
            <person name="Wei W."/>
            <person name="Gao Y.C."/>
            <person name="Liu J.Z."/>
            <person name="Shao H.Z."/>
            <person name="Wang X."/>
            <person name="Wang C.C."/>
            <person name="Yang T.C."/>
            <person name="Huo Q.B."/>
            <person name="Li W."/>
            <person name="Chen H.Y."/>
            <person name="Chen S.E."/>
            <person name="Zhou L.G."/>
            <person name="Ni X.B."/>
            <person name="Tian J.H."/>
            <person name="Sheng Y."/>
            <person name="Liu T."/>
            <person name="Pan Y.S."/>
            <person name="Xia L.Y."/>
            <person name="Li J."/>
            <person name="Zhao F."/>
            <person name="Cao W.C."/>
        </authorList>
    </citation>
    <scope>NUCLEOTIDE SEQUENCE [LARGE SCALE GENOMIC DNA]</scope>
    <source>
        <strain evidence="1">Iper-2018</strain>
    </source>
</reference>
<dbReference type="EMBL" id="JABSTQ010009393">
    <property type="protein sequence ID" value="KAG0429666.1"/>
    <property type="molecule type" value="Genomic_DNA"/>
</dbReference>